<gene>
    <name evidence="2" type="ORF">FGO68_gene11402</name>
</gene>
<evidence type="ECO:0000313" key="2">
    <source>
        <dbReference type="EMBL" id="TNV77701.1"/>
    </source>
</evidence>
<evidence type="ECO:0000256" key="1">
    <source>
        <dbReference type="SAM" id="MobiDB-lite"/>
    </source>
</evidence>
<proteinExistence type="predicted"/>
<dbReference type="EMBL" id="RRYP01011488">
    <property type="protein sequence ID" value="TNV77701.1"/>
    <property type="molecule type" value="Genomic_DNA"/>
</dbReference>
<dbReference type="AlphaFoldDB" id="A0A8J8NLY9"/>
<name>A0A8J8NLY9_HALGN</name>
<feature type="region of interest" description="Disordered" evidence="1">
    <location>
        <begin position="100"/>
        <end position="130"/>
    </location>
</feature>
<feature type="compositionally biased region" description="Polar residues" evidence="1">
    <location>
        <begin position="119"/>
        <end position="130"/>
    </location>
</feature>
<sequence>MQCTYHPYSPYLPPQSMCPQTYPHPPYPLGADNNYIYHETPYYAPPPLMQQEPQAQTLAKQVPDGLETYQSILDQVVRQSQAPPLQVFNTDIYYSPQYAPNTSSQLECETQEQKKRTRSINGESQDSSQKINLEIRSHDIIDLTTTDDTQSMRSEESDDSVVEIQEISRAESVPRANIQEQLVSDPNLSVQLAPLEGKLEQKIIHEACPQPALQISTPDSNGASTNYNLRSGNKVPRIKSVNQILKKRKHVRIPLGPRYQVSSLPQPQQIESIHQIWDSVQKLDSQCQFCPDRLKGSQVDYFLKWATFCFPQEFYFQEDLALNFLHSINYDIKPILSNDFGFLAYIFQAFIRRRLEKYRIIDSNWFLWKERQLDQSSGEIQEGSQ</sequence>
<protein>
    <submittedName>
        <fullName evidence="2">Uncharacterized protein</fullName>
    </submittedName>
</protein>
<dbReference type="Proteomes" id="UP000785679">
    <property type="component" value="Unassembled WGS sequence"/>
</dbReference>
<reference evidence="2" key="1">
    <citation type="submission" date="2019-06" db="EMBL/GenBank/DDBJ databases">
        <authorList>
            <person name="Zheng W."/>
        </authorList>
    </citation>
    <scope>NUCLEOTIDE SEQUENCE</scope>
    <source>
        <strain evidence="2">QDHG01</strain>
    </source>
</reference>
<accession>A0A8J8NLY9</accession>
<evidence type="ECO:0000313" key="3">
    <source>
        <dbReference type="Proteomes" id="UP000785679"/>
    </source>
</evidence>
<keyword evidence="3" id="KW-1185">Reference proteome</keyword>
<organism evidence="2 3">
    <name type="scientific">Halteria grandinella</name>
    <dbReference type="NCBI Taxonomy" id="5974"/>
    <lineage>
        <taxon>Eukaryota</taxon>
        <taxon>Sar</taxon>
        <taxon>Alveolata</taxon>
        <taxon>Ciliophora</taxon>
        <taxon>Intramacronucleata</taxon>
        <taxon>Spirotrichea</taxon>
        <taxon>Stichotrichia</taxon>
        <taxon>Sporadotrichida</taxon>
        <taxon>Halteriidae</taxon>
        <taxon>Halteria</taxon>
    </lineage>
</organism>
<comment type="caution">
    <text evidence="2">The sequence shown here is derived from an EMBL/GenBank/DDBJ whole genome shotgun (WGS) entry which is preliminary data.</text>
</comment>